<organism evidence="14 15">
    <name type="scientific">Uruburuella testudinis</name>
    <dbReference type="NCBI Taxonomy" id="1282863"/>
    <lineage>
        <taxon>Bacteria</taxon>
        <taxon>Pseudomonadati</taxon>
        <taxon>Pseudomonadota</taxon>
        <taxon>Betaproteobacteria</taxon>
        <taxon>Neisseriales</taxon>
        <taxon>Neisseriaceae</taxon>
        <taxon>Uruburuella</taxon>
    </lineage>
</organism>
<dbReference type="Pfam" id="PF00593">
    <property type="entry name" value="TonB_dep_Rec_b-barrel"/>
    <property type="match status" value="1"/>
</dbReference>
<keyword evidence="4" id="KW-0410">Iron transport</keyword>
<evidence type="ECO:0000256" key="12">
    <source>
        <dbReference type="PROSITE-ProRule" id="PRU01360"/>
    </source>
</evidence>
<evidence type="ECO:0000313" key="15">
    <source>
        <dbReference type="Proteomes" id="UP000829817"/>
    </source>
</evidence>
<keyword evidence="2 12" id="KW-0813">Transport</keyword>
<dbReference type="PANTHER" id="PTHR32552">
    <property type="entry name" value="FERRICHROME IRON RECEPTOR-RELATED"/>
    <property type="match status" value="1"/>
</dbReference>
<evidence type="ECO:0000256" key="1">
    <source>
        <dbReference type="ARBA" id="ARBA00004571"/>
    </source>
</evidence>
<dbReference type="InterPro" id="IPR000531">
    <property type="entry name" value="Beta-barrel_TonB"/>
</dbReference>
<evidence type="ECO:0000256" key="11">
    <source>
        <dbReference type="ARBA" id="ARBA00023237"/>
    </source>
</evidence>
<accession>A0ABY4E016</accession>
<keyword evidence="9" id="KW-0798">TonB box</keyword>
<keyword evidence="14" id="KW-0675">Receptor</keyword>
<dbReference type="Gene3D" id="2.40.170.20">
    <property type="entry name" value="TonB-dependent receptor, beta-barrel domain"/>
    <property type="match status" value="1"/>
</dbReference>
<evidence type="ECO:0000256" key="6">
    <source>
        <dbReference type="ARBA" id="ARBA00022729"/>
    </source>
</evidence>
<evidence type="ECO:0000256" key="5">
    <source>
        <dbReference type="ARBA" id="ARBA00022692"/>
    </source>
</evidence>
<keyword evidence="15" id="KW-1185">Reference proteome</keyword>
<reference evidence="14 15" key="1">
    <citation type="journal article" date="2022" name="Res Sq">
        <title>Evolution of multicellular longitudinally dividing oral cavity symbionts (Neisseriaceae).</title>
        <authorList>
            <person name="Nyongesa S."/>
            <person name="Weber P."/>
            <person name="Bernet E."/>
            <person name="Pullido F."/>
            <person name="Nieckarz M."/>
            <person name="Delaby M."/>
            <person name="Nieves C."/>
            <person name="Viehboeck T."/>
            <person name="Krause N."/>
            <person name="Rivera-Millot A."/>
            <person name="Nakamura A."/>
            <person name="Vischer N."/>
            <person name="VanNieuwenhze M."/>
            <person name="Brun Y."/>
            <person name="Cava F."/>
            <person name="Bulgheresi S."/>
            <person name="Veyrier F."/>
        </authorList>
    </citation>
    <scope>NUCLEOTIDE SEQUENCE [LARGE SCALE GENOMIC DNA]</scope>
    <source>
        <strain evidence="14 15">CCUG 63373m</strain>
    </source>
</reference>
<keyword evidence="7" id="KW-0408">Iron</keyword>
<keyword evidence="11 12" id="KW-0998">Cell outer membrane</keyword>
<feature type="domain" description="TonB-dependent receptor-like beta-barrel" evidence="13">
    <location>
        <begin position="2"/>
        <end position="257"/>
    </location>
</feature>
<keyword evidence="8" id="KW-0406">Ion transport</keyword>
<dbReference type="InterPro" id="IPR039426">
    <property type="entry name" value="TonB-dep_rcpt-like"/>
</dbReference>
<gene>
    <name evidence="14" type="ORF">LVJ83_06785</name>
</gene>
<keyword evidence="3 12" id="KW-1134">Transmembrane beta strand</keyword>
<dbReference type="SUPFAM" id="SSF56935">
    <property type="entry name" value="Porins"/>
    <property type="match status" value="1"/>
</dbReference>
<sequence length="283" mass="32117">MFIQDLISFTPTVKVMLGGRYDRYRFRSTNIDNQTRSYSGHSFSPNVGAVWDVTPQHTLYASYNKSFSPYGGRSYLGVSTSQDEIFNSAPEYGRQYEAGVKSDWLQGHLNTTLAFYRLERYNIRYRPDSVNRPYEWRTRGKERSQGVELGAIGQILPGWYLRGSAGWMNAEIAEDAADPAAVGRRLNNTARFNGNLFVRYAPGEKFYGEIGATRVGGRFYYNANSNTATILPGFTRVDAMAGYTHKQWSGTLAVSNLLNKQYWRSTSMPGEPRAVTARLNYRF</sequence>
<proteinExistence type="inferred from homology"/>
<evidence type="ECO:0000256" key="3">
    <source>
        <dbReference type="ARBA" id="ARBA00022452"/>
    </source>
</evidence>
<evidence type="ECO:0000313" key="14">
    <source>
        <dbReference type="EMBL" id="UOO83157.1"/>
    </source>
</evidence>
<keyword evidence="6" id="KW-0732">Signal</keyword>
<evidence type="ECO:0000259" key="13">
    <source>
        <dbReference type="Pfam" id="PF00593"/>
    </source>
</evidence>
<keyword evidence="10 12" id="KW-0472">Membrane</keyword>
<evidence type="ECO:0000256" key="9">
    <source>
        <dbReference type="ARBA" id="ARBA00023077"/>
    </source>
</evidence>
<comment type="subcellular location">
    <subcellularLocation>
        <location evidence="1 12">Cell outer membrane</location>
        <topology evidence="1 12">Multi-pass membrane protein</topology>
    </subcellularLocation>
</comment>
<dbReference type="RefSeq" id="WP_244787560.1">
    <property type="nucleotide sequence ID" value="NZ_CP091508.1"/>
</dbReference>
<evidence type="ECO:0000256" key="8">
    <source>
        <dbReference type="ARBA" id="ARBA00023065"/>
    </source>
</evidence>
<evidence type="ECO:0000256" key="10">
    <source>
        <dbReference type="ARBA" id="ARBA00023136"/>
    </source>
</evidence>
<protein>
    <submittedName>
        <fullName evidence="14">TonB-dependent receptor</fullName>
    </submittedName>
</protein>
<keyword evidence="5 12" id="KW-0812">Transmembrane</keyword>
<name>A0ABY4E016_9NEIS</name>
<dbReference type="PROSITE" id="PS52016">
    <property type="entry name" value="TONB_DEPENDENT_REC_3"/>
    <property type="match status" value="1"/>
</dbReference>
<evidence type="ECO:0000256" key="4">
    <source>
        <dbReference type="ARBA" id="ARBA00022496"/>
    </source>
</evidence>
<evidence type="ECO:0000256" key="7">
    <source>
        <dbReference type="ARBA" id="ARBA00023004"/>
    </source>
</evidence>
<comment type="similarity">
    <text evidence="12">Belongs to the TonB-dependent receptor family.</text>
</comment>
<dbReference type="Proteomes" id="UP000829817">
    <property type="component" value="Chromosome"/>
</dbReference>
<dbReference type="InterPro" id="IPR036942">
    <property type="entry name" value="Beta-barrel_TonB_sf"/>
</dbReference>
<evidence type="ECO:0000256" key="2">
    <source>
        <dbReference type="ARBA" id="ARBA00022448"/>
    </source>
</evidence>
<dbReference type="EMBL" id="CP091508">
    <property type="protein sequence ID" value="UOO83157.1"/>
    <property type="molecule type" value="Genomic_DNA"/>
</dbReference>
<dbReference type="PANTHER" id="PTHR32552:SF68">
    <property type="entry name" value="FERRICHROME OUTER MEMBRANE TRANSPORTER_PHAGE RECEPTOR"/>
    <property type="match status" value="1"/>
</dbReference>